<organism evidence="1 2">
    <name type="scientific">Penicillium daleae</name>
    <dbReference type="NCBI Taxonomy" id="63821"/>
    <lineage>
        <taxon>Eukaryota</taxon>
        <taxon>Fungi</taxon>
        <taxon>Dikarya</taxon>
        <taxon>Ascomycota</taxon>
        <taxon>Pezizomycotina</taxon>
        <taxon>Eurotiomycetes</taxon>
        <taxon>Eurotiomycetidae</taxon>
        <taxon>Eurotiales</taxon>
        <taxon>Aspergillaceae</taxon>
        <taxon>Penicillium</taxon>
    </lineage>
</organism>
<dbReference type="RefSeq" id="XP_056763909.1">
    <property type="nucleotide sequence ID" value="XM_056911083.1"/>
</dbReference>
<reference evidence="1" key="2">
    <citation type="journal article" date="2023" name="IMA Fungus">
        <title>Comparative genomic study of the Penicillium genus elucidates a diverse pangenome and 15 lateral gene transfer events.</title>
        <authorList>
            <person name="Petersen C."/>
            <person name="Sorensen T."/>
            <person name="Nielsen M.R."/>
            <person name="Sondergaard T.E."/>
            <person name="Sorensen J.L."/>
            <person name="Fitzpatrick D.A."/>
            <person name="Frisvad J.C."/>
            <person name="Nielsen K.L."/>
        </authorList>
    </citation>
    <scope>NUCLEOTIDE SEQUENCE</scope>
    <source>
        <strain evidence="1">IBT 16125</strain>
    </source>
</reference>
<gene>
    <name evidence="1" type="ORF">N7458_007701</name>
</gene>
<dbReference type="GeneID" id="81601326"/>
<dbReference type="Gene3D" id="3.40.630.30">
    <property type="match status" value="1"/>
</dbReference>
<dbReference type="Proteomes" id="UP001213681">
    <property type="component" value="Unassembled WGS sequence"/>
</dbReference>
<dbReference type="AlphaFoldDB" id="A0AAD6G0J0"/>
<sequence>MPIESTRAANIVKENATEAARALLQFAEQKYGLTEVFAFVHFNGCIGAARALLDKLGLQDKGVGRRYGLAGVIYATSMMNKEIFMAQGSPIQYDENLMDLAA</sequence>
<accession>A0AAD6G0J0</accession>
<evidence type="ECO:0000313" key="1">
    <source>
        <dbReference type="EMBL" id="KAJ5443829.1"/>
    </source>
</evidence>
<name>A0AAD6G0J0_9EURO</name>
<comment type="caution">
    <text evidence="1">The sequence shown here is derived from an EMBL/GenBank/DDBJ whole genome shotgun (WGS) entry which is preliminary data.</text>
</comment>
<proteinExistence type="predicted"/>
<keyword evidence="2" id="KW-1185">Reference proteome</keyword>
<evidence type="ECO:0000313" key="2">
    <source>
        <dbReference type="Proteomes" id="UP001213681"/>
    </source>
</evidence>
<protein>
    <submittedName>
        <fullName evidence="1">Uncharacterized protein</fullName>
    </submittedName>
</protein>
<reference evidence="1" key="1">
    <citation type="submission" date="2022-12" db="EMBL/GenBank/DDBJ databases">
        <authorList>
            <person name="Petersen C."/>
        </authorList>
    </citation>
    <scope>NUCLEOTIDE SEQUENCE</scope>
    <source>
        <strain evidence="1">IBT 16125</strain>
    </source>
</reference>
<dbReference type="EMBL" id="JAPVEA010000007">
    <property type="protein sequence ID" value="KAJ5443829.1"/>
    <property type="molecule type" value="Genomic_DNA"/>
</dbReference>